<evidence type="ECO:0000256" key="1">
    <source>
        <dbReference type="SAM" id="SignalP"/>
    </source>
</evidence>
<protein>
    <recommendedName>
        <fullName evidence="4">Phospholipid-binding protein</fullName>
    </recommendedName>
</protein>
<dbReference type="Proteomes" id="UP000252893">
    <property type="component" value="Unassembled WGS sequence"/>
</dbReference>
<comment type="caution">
    <text evidence="2">The sequence shown here is derived from an EMBL/GenBank/DDBJ whole genome shotgun (WGS) entry which is preliminary data.</text>
</comment>
<dbReference type="Gene3D" id="3.90.280.10">
    <property type="entry name" value="PEBP-like"/>
    <property type="match status" value="1"/>
</dbReference>
<proteinExistence type="predicted"/>
<evidence type="ECO:0000313" key="2">
    <source>
        <dbReference type="EMBL" id="RBO93479.1"/>
    </source>
</evidence>
<dbReference type="AlphaFoldDB" id="A0A366DVE6"/>
<dbReference type="OrthoDB" id="9797506at2"/>
<dbReference type="InterPro" id="IPR036610">
    <property type="entry name" value="PEBP-like_sf"/>
</dbReference>
<dbReference type="Pfam" id="PF01161">
    <property type="entry name" value="PBP"/>
    <property type="match status" value="1"/>
</dbReference>
<dbReference type="RefSeq" id="WP_113945193.1">
    <property type="nucleotide sequence ID" value="NZ_JBHEEG010000006.1"/>
</dbReference>
<dbReference type="InterPro" id="IPR008914">
    <property type="entry name" value="PEBP"/>
</dbReference>
<accession>A0A366DVE6</accession>
<keyword evidence="1" id="KW-0732">Signal</keyword>
<name>A0A366DVE6_9HYPH</name>
<dbReference type="SUPFAM" id="SSF49777">
    <property type="entry name" value="PEBP-like"/>
    <property type="match status" value="1"/>
</dbReference>
<evidence type="ECO:0008006" key="4">
    <source>
        <dbReference type="Google" id="ProtNLM"/>
    </source>
</evidence>
<sequence>MHKLLLISAATLIVSSNAFAADMGVAFEWGPTKKCFDSKSPPIKLSNVPQGTAKLLIKMIDQNASSFDHGGGSVAFKGQAQLPYGAFKYKGPCPPSGTHFYKITVKAVDASGKTLSSGSATQPFSKK</sequence>
<feature type="signal peptide" evidence="1">
    <location>
        <begin position="1"/>
        <end position="20"/>
    </location>
</feature>
<evidence type="ECO:0000313" key="3">
    <source>
        <dbReference type="Proteomes" id="UP000252893"/>
    </source>
</evidence>
<keyword evidence="3" id="KW-1185">Reference proteome</keyword>
<reference evidence="2 3" key="1">
    <citation type="submission" date="2018-06" db="EMBL/GenBank/DDBJ databases">
        <title>Genomic Encyclopedia of Type Strains, Phase IV (KMG-IV): sequencing the most valuable type-strain genomes for metagenomic binning, comparative biology and taxonomic classification.</title>
        <authorList>
            <person name="Goeker M."/>
        </authorList>
    </citation>
    <scope>NUCLEOTIDE SEQUENCE [LARGE SCALE GENOMIC DNA]</scope>
    <source>
        <strain evidence="2 3">DSM 25619</strain>
    </source>
</reference>
<feature type="chain" id="PRO_5016627811" description="Phospholipid-binding protein" evidence="1">
    <location>
        <begin position="21"/>
        <end position="127"/>
    </location>
</feature>
<organism evidence="2 3">
    <name type="scientific">Pseudochrobactrum asaccharolyticum</name>
    <dbReference type="NCBI Taxonomy" id="354351"/>
    <lineage>
        <taxon>Bacteria</taxon>
        <taxon>Pseudomonadati</taxon>
        <taxon>Pseudomonadota</taxon>
        <taxon>Alphaproteobacteria</taxon>
        <taxon>Hyphomicrobiales</taxon>
        <taxon>Brucellaceae</taxon>
        <taxon>Pseudochrobactrum</taxon>
    </lineage>
</organism>
<dbReference type="EMBL" id="QNRH01000005">
    <property type="protein sequence ID" value="RBO93479.1"/>
    <property type="molecule type" value="Genomic_DNA"/>
</dbReference>
<gene>
    <name evidence="2" type="ORF">DFR47_105198</name>
</gene>